<dbReference type="RefSeq" id="WP_160645650.1">
    <property type="nucleotide sequence ID" value="NZ_SIJB01000018.1"/>
</dbReference>
<reference evidence="3 4" key="1">
    <citation type="submission" date="2019-01" db="EMBL/GenBank/DDBJ databases">
        <title>Chengkuizengella sp. nov., isolated from deep-sea sediment of East Pacific Ocean.</title>
        <authorList>
            <person name="Yang J."/>
            <person name="Lai Q."/>
            <person name="Shao Z."/>
        </authorList>
    </citation>
    <scope>NUCLEOTIDE SEQUENCE [LARGE SCALE GENOMIC DNA]</scope>
    <source>
        <strain evidence="3 4">YPA3-1-1</strain>
    </source>
</reference>
<feature type="domain" description="CAAX prenyl protease 2/Lysostaphin resistance protein A-like" evidence="2">
    <location>
        <begin position="388"/>
        <end position="479"/>
    </location>
</feature>
<keyword evidence="4" id="KW-1185">Reference proteome</keyword>
<dbReference type="Pfam" id="PF02517">
    <property type="entry name" value="Rce1-like"/>
    <property type="match status" value="1"/>
</dbReference>
<feature type="transmembrane region" description="Helical" evidence="1">
    <location>
        <begin position="260"/>
        <end position="279"/>
    </location>
</feature>
<protein>
    <submittedName>
        <fullName evidence="3">CPBP family intramembrane metalloprotease</fullName>
    </submittedName>
</protein>
<organism evidence="3 4">
    <name type="scientific">Chengkuizengella marina</name>
    <dbReference type="NCBI Taxonomy" id="2507566"/>
    <lineage>
        <taxon>Bacteria</taxon>
        <taxon>Bacillati</taxon>
        <taxon>Bacillota</taxon>
        <taxon>Bacilli</taxon>
        <taxon>Bacillales</taxon>
        <taxon>Paenibacillaceae</taxon>
        <taxon>Chengkuizengella</taxon>
    </lineage>
</organism>
<keyword evidence="3" id="KW-0378">Hydrolase</keyword>
<feature type="transmembrane region" description="Helical" evidence="1">
    <location>
        <begin position="417"/>
        <end position="439"/>
    </location>
</feature>
<keyword evidence="1" id="KW-0472">Membrane</keyword>
<keyword evidence="1" id="KW-1133">Transmembrane helix</keyword>
<feature type="transmembrane region" description="Helical" evidence="1">
    <location>
        <begin position="291"/>
        <end position="312"/>
    </location>
</feature>
<feature type="transmembrane region" description="Helical" evidence="1">
    <location>
        <begin position="9"/>
        <end position="27"/>
    </location>
</feature>
<evidence type="ECO:0000256" key="1">
    <source>
        <dbReference type="SAM" id="Phobius"/>
    </source>
</evidence>
<comment type="caution">
    <text evidence="3">The sequence shown here is derived from an EMBL/GenBank/DDBJ whole genome shotgun (WGS) entry which is preliminary data.</text>
</comment>
<dbReference type="GO" id="GO:0080120">
    <property type="term" value="P:CAAX-box protein maturation"/>
    <property type="evidence" value="ECO:0007669"/>
    <property type="project" value="UniProtKB-ARBA"/>
</dbReference>
<keyword evidence="1" id="KW-0812">Transmembrane</keyword>
<keyword evidence="3" id="KW-0482">Metalloprotease</keyword>
<evidence type="ECO:0000259" key="2">
    <source>
        <dbReference type="Pfam" id="PF02517"/>
    </source>
</evidence>
<sequence length="531" mass="61329">MEQNHSTRNVIIIALLSFFIFLVMSFLPSENNDEALLDNEKIISTQQAEESALQFLSDFYNVNINQVETLLTFQTDKQLGGYLQKNDLTSQYNEQFGDSNPIDYFQIQVNDNTQKYLVDIHMTSGNVLGWKTMNRNMSTDDIHQQEIAELFLMEKGYDINNFYLLPLNEREMNNYIFESYEEGVAEAKLQLHTMVEADQVISFNKSFSIPDSFVSWMDKQDAQASIMSLLMIVLNVIFGIIALIISIVLRKHISFKKGILLTLTFLAIYTITNINMYPVNRAMLPEESNNVAIIMMIVSIVIYTLLSVIIYFTSVSADGLWKNRSETLWPNRKNPNYGNIVLKAMGFGYLFSFIILAVQSIFYFIGETFFDVWSVSDLTFSPYNLWMPGLMPLIAWAAAISEEIIYRWFGIPLFKKIFRSTIVAVIISSMAWAIGHMAYPIYPAYTRFFEVTIIGLIFGYIFLKFGFMTAVFAHAIVDSILFSLQLLYFDFTKYALLSLFYMVLPAIVAYSMFKFHQRFKRNYSDPPEEMS</sequence>
<feature type="transmembrane region" description="Helical" evidence="1">
    <location>
        <begin position="226"/>
        <end position="248"/>
    </location>
</feature>
<accession>A0A6N9Q2H4</accession>
<dbReference type="Proteomes" id="UP000448943">
    <property type="component" value="Unassembled WGS sequence"/>
</dbReference>
<evidence type="ECO:0000313" key="4">
    <source>
        <dbReference type="Proteomes" id="UP000448943"/>
    </source>
</evidence>
<dbReference type="OrthoDB" id="2675631at2"/>
<evidence type="ECO:0000313" key="3">
    <source>
        <dbReference type="EMBL" id="NBI28854.1"/>
    </source>
</evidence>
<feature type="transmembrane region" description="Helical" evidence="1">
    <location>
        <begin position="385"/>
        <end position="405"/>
    </location>
</feature>
<feature type="transmembrane region" description="Helical" evidence="1">
    <location>
        <begin position="494"/>
        <end position="513"/>
    </location>
</feature>
<proteinExistence type="predicted"/>
<keyword evidence="3" id="KW-0645">Protease</keyword>
<dbReference type="InterPro" id="IPR003675">
    <property type="entry name" value="Rce1/LyrA-like_dom"/>
</dbReference>
<dbReference type="EMBL" id="SIJB01000018">
    <property type="protein sequence ID" value="NBI28854.1"/>
    <property type="molecule type" value="Genomic_DNA"/>
</dbReference>
<dbReference type="AlphaFoldDB" id="A0A6N9Q2H4"/>
<gene>
    <name evidence="3" type="ORF">ERL59_07775</name>
</gene>
<dbReference type="GO" id="GO:0008237">
    <property type="term" value="F:metallopeptidase activity"/>
    <property type="evidence" value="ECO:0007669"/>
    <property type="project" value="UniProtKB-KW"/>
</dbReference>
<dbReference type="GO" id="GO:0004175">
    <property type="term" value="F:endopeptidase activity"/>
    <property type="evidence" value="ECO:0007669"/>
    <property type="project" value="UniProtKB-ARBA"/>
</dbReference>
<feature type="transmembrane region" description="Helical" evidence="1">
    <location>
        <begin position="340"/>
        <end position="365"/>
    </location>
</feature>
<dbReference type="GO" id="GO:0006508">
    <property type="term" value="P:proteolysis"/>
    <property type="evidence" value="ECO:0007669"/>
    <property type="project" value="UniProtKB-KW"/>
</dbReference>
<name>A0A6N9Q2H4_9BACL</name>